<feature type="region of interest" description="Disordered" evidence="1">
    <location>
        <begin position="208"/>
        <end position="227"/>
    </location>
</feature>
<accession>W9HAH2</accession>
<evidence type="ECO:0000256" key="1">
    <source>
        <dbReference type="SAM" id="MobiDB-lite"/>
    </source>
</evidence>
<organism evidence="2 3">
    <name type="scientific">Fusarium oxysporum NRRL 32931</name>
    <dbReference type="NCBI Taxonomy" id="660029"/>
    <lineage>
        <taxon>Eukaryota</taxon>
        <taxon>Fungi</taxon>
        <taxon>Dikarya</taxon>
        <taxon>Ascomycota</taxon>
        <taxon>Pezizomycotina</taxon>
        <taxon>Sordariomycetes</taxon>
        <taxon>Hypocreomycetidae</taxon>
        <taxon>Hypocreales</taxon>
        <taxon>Nectriaceae</taxon>
        <taxon>Fusarium</taxon>
        <taxon>Fusarium oxysporum species complex</taxon>
    </lineage>
</organism>
<evidence type="ECO:0000313" key="3">
    <source>
        <dbReference type="Proteomes" id="UP000030753"/>
    </source>
</evidence>
<sequence length="303" mass="34243">MHQTTMAGHHVKCDVCSAILTQDDVPSHILLHMSQIIRLCKSLAHSVANSNISLHSHNGSVDDTESSCNTTDQEYSLERRDRTSTAPRNPLQCPDCNHAPFGRRQELIRHFARHDETENTCEDCHTEFSKVSKYLWHRCAADKVNHQAAYKKRWQLLREDVEMALDRACGIANPRKRRAEHQTKQRQKRKAALVDECLTTATTIHFSPSPQDGCTPSAEREATADLSAPRPMSCTLVPVTGRHIQPNEPAGASVSSPQTNQVVDNPSEFWTTPSDAPVIWDNWNWLANDLWVPNNQNQTTNLW</sequence>
<dbReference type="Gene3D" id="3.30.160.60">
    <property type="entry name" value="Classic Zinc Finger"/>
    <property type="match status" value="1"/>
</dbReference>
<proteinExistence type="predicted"/>
<dbReference type="Proteomes" id="UP000030753">
    <property type="component" value="Unassembled WGS sequence"/>
</dbReference>
<name>W9HAH2_FUSOX</name>
<gene>
    <name evidence="2" type="ORF">FOYG_17299</name>
</gene>
<protein>
    <recommendedName>
        <fullName evidence="4">C2H2-type domain-containing protein</fullName>
    </recommendedName>
</protein>
<feature type="compositionally biased region" description="Polar residues" evidence="1">
    <location>
        <begin position="55"/>
        <end position="74"/>
    </location>
</feature>
<feature type="region of interest" description="Disordered" evidence="1">
    <location>
        <begin position="242"/>
        <end position="267"/>
    </location>
</feature>
<feature type="region of interest" description="Disordered" evidence="1">
    <location>
        <begin position="55"/>
        <end position="90"/>
    </location>
</feature>
<reference evidence="2 3" key="1">
    <citation type="submission" date="2011-06" db="EMBL/GenBank/DDBJ databases">
        <title>The Genome Sequence of Fusarium oxysporum FOSC 3-a.</title>
        <authorList>
            <consortium name="The Broad Institute Genome Sequencing Platform"/>
            <person name="Ma L.-J."/>
            <person name="Gale L.R."/>
            <person name="Schwartz D.C."/>
            <person name="Zhou S."/>
            <person name="Corby-Kistler H."/>
            <person name="Young S.K."/>
            <person name="Zeng Q."/>
            <person name="Gargeya S."/>
            <person name="Fitzgerald M."/>
            <person name="Haas B."/>
            <person name="Abouelleil A."/>
            <person name="Alvarado L."/>
            <person name="Arachchi H.M."/>
            <person name="Berlin A."/>
            <person name="Brown A."/>
            <person name="Chapman S.B."/>
            <person name="Chen Z."/>
            <person name="Dunbar C."/>
            <person name="Freedman E."/>
            <person name="Gearin G."/>
            <person name="Gellesch M."/>
            <person name="Goldberg J."/>
            <person name="Griggs A."/>
            <person name="Gujja S."/>
            <person name="Heiman D."/>
            <person name="Howarth C."/>
            <person name="Larson L."/>
            <person name="Lui A."/>
            <person name="MacDonald P.J.P."/>
            <person name="Mehta T."/>
            <person name="Montmayeur A."/>
            <person name="Murphy C."/>
            <person name="Neiman D."/>
            <person name="Pearson M."/>
            <person name="Priest M."/>
            <person name="Roberts A."/>
            <person name="Saif S."/>
            <person name="Shea T."/>
            <person name="Shenoy N."/>
            <person name="Sisk P."/>
            <person name="Stolte C."/>
            <person name="Sykes S."/>
            <person name="Wortman J."/>
            <person name="Nusbaum C."/>
            <person name="Birren B."/>
        </authorList>
    </citation>
    <scope>NUCLEOTIDE SEQUENCE [LARGE SCALE GENOMIC DNA]</scope>
    <source>
        <strain evidence="3">FOSC 3-a</strain>
    </source>
</reference>
<dbReference type="HOGENOM" id="CLU_918416_0_0_1"/>
<evidence type="ECO:0000313" key="2">
    <source>
        <dbReference type="EMBL" id="EWY79553.1"/>
    </source>
</evidence>
<dbReference type="AlphaFoldDB" id="W9HAH2"/>
<dbReference type="EMBL" id="JH717861">
    <property type="protein sequence ID" value="EWY79553.1"/>
    <property type="molecule type" value="Genomic_DNA"/>
</dbReference>
<evidence type="ECO:0008006" key="4">
    <source>
        <dbReference type="Google" id="ProtNLM"/>
    </source>
</evidence>
<feature type="compositionally biased region" description="Polar residues" evidence="1">
    <location>
        <begin position="253"/>
        <end position="267"/>
    </location>
</feature>